<sequence>MKSVGSGNLSYDVHVACLPLIPLCHMQLYSVEQYCLKENMNSMFSLE</sequence>
<reference evidence="1" key="2">
    <citation type="journal article" date="2015" name="Fish Shellfish Immunol.">
        <title>Early steps in the European eel (Anguilla anguilla)-Vibrio vulnificus interaction in the gills: Role of the RtxA13 toxin.</title>
        <authorList>
            <person name="Callol A."/>
            <person name="Pajuelo D."/>
            <person name="Ebbesson L."/>
            <person name="Teles M."/>
            <person name="MacKenzie S."/>
            <person name="Amaro C."/>
        </authorList>
    </citation>
    <scope>NUCLEOTIDE SEQUENCE</scope>
</reference>
<dbReference type="AlphaFoldDB" id="A0A0E9WGE3"/>
<dbReference type="EMBL" id="GBXM01019231">
    <property type="protein sequence ID" value="JAH89346.1"/>
    <property type="molecule type" value="Transcribed_RNA"/>
</dbReference>
<accession>A0A0E9WGE3</accession>
<reference evidence="1" key="1">
    <citation type="submission" date="2014-11" db="EMBL/GenBank/DDBJ databases">
        <authorList>
            <person name="Amaro Gonzalez C."/>
        </authorList>
    </citation>
    <scope>NUCLEOTIDE SEQUENCE</scope>
</reference>
<proteinExistence type="predicted"/>
<organism evidence="1">
    <name type="scientific">Anguilla anguilla</name>
    <name type="common">European freshwater eel</name>
    <name type="synonym">Muraena anguilla</name>
    <dbReference type="NCBI Taxonomy" id="7936"/>
    <lineage>
        <taxon>Eukaryota</taxon>
        <taxon>Metazoa</taxon>
        <taxon>Chordata</taxon>
        <taxon>Craniata</taxon>
        <taxon>Vertebrata</taxon>
        <taxon>Euteleostomi</taxon>
        <taxon>Actinopterygii</taxon>
        <taxon>Neopterygii</taxon>
        <taxon>Teleostei</taxon>
        <taxon>Anguilliformes</taxon>
        <taxon>Anguillidae</taxon>
        <taxon>Anguilla</taxon>
    </lineage>
</organism>
<evidence type="ECO:0000313" key="1">
    <source>
        <dbReference type="EMBL" id="JAH89346.1"/>
    </source>
</evidence>
<protein>
    <submittedName>
        <fullName evidence="1">Uncharacterized protein</fullName>
    </submittedName>
</protein>
<name>A0A0E9WGE3_ANGAN</name>